<accession>A0ABR9LNQ7</accession>
<dbReference type="SUPFAM" id="SSF53335">
    <property type="entry name" value="S-adenosyl-L-methionine-dependent methyltransferases"/>
    <property type="match status" value="1"/>
</dbReference>
<dbReference type="InterPro" id="IPR041698">
    <property type="entry name" value="Methyltransf_25"/>
</dbReference>
<dbReference type="PANTHER" id="PTHR43861">
    <property type="entry name" value="TRANS-ACONITATE 2-METHYLTRANSFERASE-RELATED"/>
    <property type="match status" value="1"/>
</dbReference>
<dbReference type="Gene3D" id="3.40.50.150">
    <property type="entry name" value="Vaccinia Virus protein VP39"/>
    <property type="match status" value="1"/>
</dbReference>
<keyword evidence="4" id="KW-1185">Reference proteome</keyword>
<proteinExistence type="predicted"/>
<evidence type="ECO:0000313" key="3">
    <source>
        <dbReference type="EMBL" id="MBE1582290.1"/>
    </source>
</evidence>
<organism evidence="3 4">
    <name type="scientific">Nonomuraea angiospora</name>
    <dbReference type="NCBI Taxonomy" id="46172"/>
    <lineage>
        <taxon>Bacteria</taxon>
        <taxon>Bacillati</taxon>
        <taxon>Actinomycetota</taxon>
        <taxon>Actinomycetes</taxon>
        <taxon>Streptosporangiales</taxon>
        <taxon>Streptosporangiaceae</taxon>
        <taxon>Nonomuraea</taxon>
    </lineage>
</organism>
<gene>
    <name evidence="3" type="ORF">H4W80_000548</name>
</gene>
<dbReference type="InterPro" id="IPR029063">
    <property type="entry name" value="SAM-dependent_MTases_sf"/>
</dbReference>
<feature type="domain" description="Methyltransferase" evidence="2">
    <location>
        <begin position="49"/>
        <end position="144"/>
    </location>
</feature>
<reference evidence="3 4" key="1">
    <citation type="submission" date="2020-10" db="EMBL/GenBank/DDBJ databases">
        <title>Sequencing the genomes of 1000 actinobacteria strains.</title>
        <authorList>
            <person name="Klenk H.-P."/>
        </authorList>
    </citation>
    <scope>NUCLEOTIDE SEQUENCE [LARGE SCALE GENOMIC DNA]</scope>
    <source>
        <strain evidence="3 4">DSM 43173</strain>
    </source>
</reference>
<protein>
    <submittedName>
        <fullName evidence="3">Ubiquinone/menaquinone biosynthesis C-methylase UbiE</fullName>
    </submittedName>
</protein>
<dbReference type="Proteomes" id="UP000633509">
    <property type="component" value="Unassembled WGS sequence"/>
</dbReference>
<evidence type="ECO:0000313" key="4">
    <source>
        <dbReference type="Proteomes" id="UP000633509"/>
    </source>
</evidence>
<sequence length="223" mass="25803">MTFGIDYFEERYKAASDPFLFESRWYEERKRRITLAMLPDQRYDNAFEPGCATGVHTLEFARRCKRVLAADFSGSALQHARRRYAQAQDRNQLGQVDFARLVLPRDWPDEKFDLIAVLETLCYFEPSDYREFVAKTVDSLIEGGILLLAHWRPHDDTPLSADEVHRGFAEQPDLVLLSRHEEQFLLELYGKGSAETFRARPGLVAEVEVRQQRSAPVAMTSDR</sequence>
<dbReference type="RefSeq" id="WP_192783593.1">
    <property type="nucleotide sequence ID" value="NZ_JADBEK010000001.1"/>
</dbReference>
<keyword evidence="3" id="KW-0830">Ubiquinone</keyword>
<evidence type="ECO:0000259" key="2">
    <source>
        <dbReference type="Pfam" id="PF13649"/>
    </source>
</evidence>
<evidence type="ECO:0000256" key="1">
    <source>
        <dbReference type="ARBA" id="ARBA00022679"/>
    </source>
</evidence>
<comment type="caution">
    <text evidence="3">The sequence shown here is derived from an EMBL/GenBank/DDBJ whole genome shotgun (WGS) entry which is preliminary data.</text>
</comment>
<keyword evidence="1" id="KW-0808">Transferase</keyword>
<name>A0ABR9LNQ7_9ACTN</name>
<dbReference type="Pfam" id="PF13649">
    <property type="entry name" value="Methyltransf_25"/>
    <property type="match status" value="1"/>
</dbReference>
<dbReference type="CDD" id="cd02440">
    <property type="entry name" value="AdoMet_MTases"/>
    <property type="match status" value="1"/>
</dbReference>
<dbReference type="EMBL" id="JADBEK010000001">
    <property type="protein sequence ID" value="MBE1582290.1"/>
    <property type="molecule type" value="Genomic_DNA"/>
</dbReference>